<evidence type="ECO:0000259" key="6">
    <source>
        <dbReference type="PROSITE" id="PS51898"/>
    </source>
</evidence>
<dbReference type="SUPFAM" id="SSF56349">
    <property type="entry name" value="DNA breaking-rejoining enzymes"/>
    <property type="match status" value="1"/>
</dbReference>
<proteinExistence type="inferred from homology"/>
<organism evidence="8 9">
    <name type="scientific">Brucella anthropi</name>
    <name type="common">Ochrobactrum anthropi</name>
    <dbReference type="NCBI Taxonomy" id="529"/>
    <lineage>
        <taxon>Bacteria</taxon>
        <taxon>Pseudomonadati</taxon>
        <taxon>Pseudomonadota</taxon>
        <taxon>Alphaproteobacteria</taxon>
        <taxon>Hyphomicrobiales</taxon>
        <taxon>Brucellaceae</taxon>
        <taxon>Brucella/Ochrobactrum group</taxon>
        <taxon>Brucella</taxon>
    </lineage>
</organism>
<dbReference type="GO" id="GO:0015074">
    <property type="term" value="P:DNA integration"/>
    <property type="evidence" value="ECO:0007669"/>
    <property type="project" value="UniProtKB-KW"/>
</dbReference>
<dbReference type="Pfam" id="PF00589">
    <property type="entry name" value="Phage_integrase"/>
    <property type="match status" value="1"/>
</dbReference>
<dbReference type="CDD" id="cd01184">
    <property type="entry name" value="INT_C_like_1"/>
    <property type="match status" value="1"/>
</dbReference>
<comment type="caution">
    <text evidence="8">The sequence shown here is derived from an EMBL/GenBank/DDBJ whole genome shotgun (WGS) entry which is preliminary data.</text>
</comment>
<dbReference type="InterPro" id="IPR013762">
    <property type="entry name" value="Integrase-like_cat_sf"/>
</dbReference>
<accession>A0A6L3Z378</accession>
<dbReference type="GO" id="GO:0006310">
    <property type="term" value="P:DNA recombination"/>
    <property type="evidence" value="ECO:0007669"/>
    <property type="project" value="UniProtKB-KW"/>
</dbReference>
<evidence type="ECO:0000256" key="5">
    <source>
        <dbReference type="PROSITE-ProRule" id="PRU01248"/>
    </source>
</evidence>
<evidence type="ECO:0000313" key="9">
    <source>
        <dbReference type="Proteomes" id="UP000481876"/>
    </source>
</evidence>
<gene>
    <name evidence="8" type="ORF">F9L04_16485</name>
</gene>
<dbReference type="Gene3D" id="1.10.443.10">
    <property type="entry name" value="Intergrase catalytic core"/>
    <property type="match status" value="1"/>
</dbReference>
<dbReference type="InterPro" id="IPR011010">
    <property type="entry name" value="DNA_brk_join_enz"/>
</dbReference>
<protein>
    <submittedName>
        <fullName evidence="8">Site-specific integrase</fullName>
    </submittedName>
</protein>
<evidence type="ECO:0000256" key="1">
    <source>
        <dbReference type="ARBA" id="ARBA00008857"/>
    </source>
</evidence>
<dbReference type="PROSITE" id="PS51900">
    <property type="entry name" value="CB"/>
    <property type="match status" value="1"/>
</dbReference>
<dbReference type="InterPro" id="IPR002104">
    <property type="entry name" value="Integrase_catalytic"/>
</dbReference>
<evidence type="ECO:0000259" key="7">
    <source>
        <dbReference type="PROSITE" id="PS51900"/>
    </source>
</evidence>
<dbReference type="AlphaFoldDB" id="A0A6L3Z378"/>
<evidence type="ECO:0000313" key="8">
    <source>
        <dbReference type="EMBL" id="KAB2766863.1"/>
    </source>
</evidence>
<keyword evidence="2" id="KW-0229">DNA integration</keyword>
<evidence type="ECO:0000256" key="2">
    <source>
        <dbReference type="ARBA" id="ARBA00022908"/>
    </source>
</evidence>
<dbReference type="PROSITE" id="PS51898">
    <property type="entry name" value="TYR_RECOMBINASE"/>
    <property type="match status" value="1"/>
</dbReference>
<sequence length="588" mass="67424">MSGVRVSHRPPFPLKSKPYILDVVSEPFKGNIGLLNPTYLLRSRAGIIYLRWPLPRQLHPQNRASEIKVSLQTRNPRKALRLSRLMIHIGELYNNLGIACRMDYQALRTTLQDHFRKLREQAKVKIDATGGLNALDKSVYLSSLAIAEHANETDTPLSFTRSDDDLVARFIDHYSLDVAKETDLYEQLERDIKRGYRRYVKDVLAYEASVTEYDLDPIPNVLPHSQAVSVPARMSLVEVINGYIDEKRDGKNWANKTESEKLGHFELLKEILGAERDVRLLSPMDAKKVKDTLRVYPVNREKNEATRGSRPLSEILDLPGVPKLHTTSVNKYLQSYGDLFNWARQNGHVDQNLFAGLSIRQNKARNQDSRMSFTSEQIQSILDAILSNKDGLAKKDYQKWGPLIGIYTGARLNEIAQLHLKDVREEEGVWCFDFNDEGDRKSLKTEASRRIIPVHPQLIELGLMNHLEEMKRRGETKLFPSFTFDPKNGWGRHLSRHFNNTLLPKLGIKNPQLVFHSLRHTVVTMLMQAGIDEPIVQTLVGHTRRGVTQQNYFKRGYTIQQLYGAIQKLDYCLPLRELQVPFGIDTDS</sequence>
<evidence type="ECO:0000256" key="3">
    <source>
        <dbReference type="ARBA" id="ARBA00023125"/>
    </source>
</evidence>
<dbReference type="Proteomes" id="UP000481876">
    <property type="component" value="Unassembled WGS sequence"/>
</dbReference>
<feature type="domain" description="Tyr recombinase" evidence="6">
    <location>
        <begin position="368"/>
        <end position="567"/>
    </location>
</feature>
<keyword evidence="4" id="KW-0233">DNA recombination</keyword>
<dbReference type="InterPro" id="IPR044068">
    <property type="entry name" value="CB"/>
</dbReference>
<dbReference type="InterPro" id="IPR050090">
    <property type="entry name" value="Tyrosine_recombinase_XerCD"/>
</dbReference>
<dbReference type="PANTHER" id="PTHR30349">
    <property type="entry name" value="PHAGE INTEGRASE-RELATED"/>
    <property type="match status" value="1"/>
</dbReference>
<reference evidence="8 9" key="1">
    <citation type="submission" date="2019-09" db="EMBL/GenBank/DDBJ databases">
        <title>Taxonomic organization of the family Brucellaceae based on a phylogenomic approach.</title>
        <authorList>
            <person name="Leclercq S."/>
            <person name="Cloeckaert A."/>
            <person name="Zygmunt M.S."/>
        </authorList>
    </citation>
    <scope>NUCLEOTIDE SEQUENCE [LARGE SCALE GENOMIC DNA]</scope>
    <source>
        <strain evidence="8 9">LMG 3313</strain>
    </source>
</reference>
<feature type="domain" description="Core-binding (CB)" evidence="7">
    <location>
        <begin position="234"/>
        <end position="344"/>
    </location>
</feature>
<comment type="similarity">
    <text evidence="1">Belongs to the 'phage' integrase family.</text>
</comment>
<keyword evidence="3 5" id="KW-0238">DNA-binding</keyword>
<dbReference type="EMBL" id="WBWS01000016">
    <property type="protein sequence ID" value="KAB2766863.1"/>
    <property type="molecule type" value="Genomic_DNA"/>
</dbReference>
<dbReference type="GO" id="GO:0003677">
    <property type="term" value="F:DNA binding"/>
    <property type="evidence" value="ECO:0007669"/>
    <property type="project" value="UniProtKB-UniRule"/>
</dbReference>
<name>A0A6L3Z378_BRUAN</name>
<evidence type="ECO:0000256" key="4">
    <source>
        <dbReference type="ARBA" id="ARBA00023172"/>
    </source>
</evidence>
<dbReference type="PANTHER" id="PTHR30349:SF41">
    <property type="entry name" value="INTEGRASE_RECOMBINASE PROTEIN MJ0367-RELATED"/>
    <property type="match status" value="1"/>
</dbReference>